<keyword evidence="14" id="KW-1185">Reference proteome</keyword>
<proteinExistence type="inferred from homology"/>
<feature type="transmembrane region" description="Helical" evidence="11">
    <location>
        <begin position="316"/>
        <end position="339"/>
    </location>
</feature>
<dbReference type="SUPFAM" id="SSF81321">
    <property type="entry name" value="Family A G protein-coupled receptor-like"/>
    <property type="match status" value="1"/>
</dbReference>
<dbReference type="InterPro" id="IPR011989">
    <property type="entry name" value="ARM-like"/>
</dbReference>
<evidence type="ECO:0000256" key="1">
    <source>
        <dbReference type="ARBA" id="ARBA00004370"/>
    </source>
</evidence>
<comment type="similarity">
    <text evidence="3">Belongs to the G-protein coupled receptor 1 family.</text>
</comment>
<comment type="subcellular location">
    <subcellularLocation>
        <location evidence="1">Membrane</location>
    </subcellularLocation>
</comment>
<dbReference type="GO" id="GO:0004930">
    <property type="term" value="F:G protein-coupled receptor activity"/>
    <property type="evidence" value="ECO:0007669"/>
    <property type="project" value="InterPro"/>
</dbReference>
<keyword evidence="6" id="KW-0375">Hydrogen ion transport</keyword>
<feature type="domain" description="G-protein coupled receptors family 1 profile" evidence="12">
    <location>
        <begin position="154"/>
        <end position="438"/>
    </location>
</feature>
<evidence type="ECO:0000256" key="5">
    <source>
        <dbReference type="ARBA" id="ARBA00022692"/>
    </source>
</evidence>
<feature type="transmembrane region" description="Helical" evidence="11">
    <location>
        <begin position="219"/>
        <end position="239"/>
    </location>
</feature>
<comment type="function">
    <text evidence="10">Subunit of the V1 complex of vacuolar(H+)-ATPase (V-ATPase), a multisubunit enzyme composed of a peripheral complex (V1) that hydrolyzes ATP and a membrane integral complex (V0) that translocates protons. V-ATPase is responsible for acidifying and maintaining the pH of intracellular compartments and in some cell types, is targeted to the plasma membrane, where it is responsible for acidifying the extracellular environment. Subunit H is essential for V-ATPase activity, but not for the assembly of the complex.</text>
</comment>
<evidence type="ECO:0000256" key="4">
    <source>
        <dbReference type="ARBA" id="ARBA00022448"/>
    </source>
</evidence>
<dbReference type="Proteomes" id="UP001142055">
    <property type="component" value="Chromosome 1"/>
</dbReference>
<evidence type="ECO:0000256" key="7">
    <source>
        <dbReference type="ARBA" id="ARBA00022989"/>
    </source>
</evidence>
<feature type="transmembrane region" description="Helical" evidence="11">
    <location>
        <begin position="179"/>
        <end position="199"/>
    </location>
</feature>
<dbReference type="FunFam" id="1.25.40.150:FF:000001">
    <property type="entry name" value="V-type proton ATPase subunit H"/>
    <property type="match status" value="1"/>
</dbReference>
<dbReference type="Gene3D" id="1.25.10.10">
    <property type="entry name" value="Leucine-rich Repeat Variant"/>
    <property type="match status" value="1"/>
</dbReference>
<reference evidence="13" key="1">
    <citation type="submission" date="2022-12" db="EMBL/GenBank/DDBJ databases">
        <title>Genome assemblies of Blomia tropicalis.</title>
        <authorList>
            <person name="Cui Y."/>
        </authorList>
    </citation>
    <scope>NUCLEOTIDE SEQUENCE</scope>
    <source>
        <tissue evidence="13">Adult mites</tissue>
    </source>
</reference>
<feature type="transmembrane region" description="Helical" evidence="11">
    <location>
        <begin position="251"/>
        <end position="275"/>
    </location>
</feature>
<dbReference type="PRINTS" id="PR00237">
    <property type="entry name" value="GPCRRHODOPSN"/>
</dbReference>
<dbReference type="PANTHER" id="PTHR10698:SF0">
    <property type="entry name" value="V-TYPE PROTON ATPASE SUBUNIT H"/>
    <property type="match status" value="1"/>
</dbReference>
<dbReference type="PANTHER" id="PTHR10698">
    <property type="entry name" value="V-TYPE PROTON ATPASE SUBUNIT H"/>
    <property type="match status" value="1"/>
</dbReference>
<keyword evidence="9 11" id="KW-0472">Membrane</keyword>
<dbReference type="FunFam" id="1.25.10.10:FF:000067">
    <property type="entry name" value="V-type proton ATPase subunit H"/>
    <property type="match status" value="1"/>
</dbReference>
<dbReference type="InterPro" id="IPR038497">
    <property type="entry name" value="ATPase_V1-cplx_hsu_C_sf"/>
</dbReference>
<evidence type="ECO:0000256" key="2">
    <source>
        <dbReference type="ARBA" id="ARBA00008613"/>
    </source>
</evidence>
<dbReference type="Pfam" id="PF11698">
    <property type="entry name" value="V-ATPase_H_C"/>
    <property type="match status" value="1"/>
</dbReference>
<dbReference type="InterPro" id="IPR004908">
    <property type="entry name" value="ATPase_V1-cplx_hsu"/>
</dbReference>
<comment type="similarity">
    <text evidence="2">Belongs to the V-ATPase H subunit family.</text>
</comment>
<evidence type="ECO:0000313" key="14">
    <source>
        <dbReference type="Proteomes" id="UP001142055"/>
    </source>
</evidence>
<dbReference type="GO" id="GO:0005765">
    <property type="term" value="C:lysosomal membrane"/>
    <property type="evidence" value="ECO:0007669"/>
    <property type="project" value="TreeGrafter"/>
</dbReference>
<evidence type="ECO:0000256" key="3">
    <source>
        <dbReference type="ARBA" id="ARBA00010663"/>
    </source>
</evidence>
<dbReference type="CDD" id="cd00256">
    <property type="entry name" value="VATPase_H"/>
    <property type="match status" value="1"/>
</dbReference>
<feature type="transmembrane region" description="Helical" evidence="11">
    <location>
        <begin position="147"/>
        <end position="167"/>
    </location>
</feature>
<keyword evidence="4" id="KW-0813">Transport</keyword>
<evidence type="ECO:0000259" key="12">
    <source>
        <dbReference type="PROSITE" id="PS50262"/>
    </source>
</evidence>
<gene>
    <name evidence="13" type="ORF">RDWZM_000912</name>
</gene>
<feature type="transmembrane region" description="Helical" evidence="11">
    <location>
        <begin position="372"/>
        <end position="395"/>
    </location>
</feature>
<dbReference type="PROSITE" id="PS50262">
    <property type="entry name" value="G_PROTEIN_RECEP_F1_2"/>
    <property type="match status" value="1"/>
</dbReference>
<dbReference type="Gene3D" id="1.25.40.150">
    <property type="entry name" value="V-type ATPase, subunit H, C-terminal domain"/>
    <property type="match status" value="1"/>
</dbReference>
<dbReference type="GO" id="GO:0000221">
    <property type="term" value="C:vacuolar proton-transporting V-type ATPase, V1 domain"/>
    <property type="evidence" value="ECO:0007669"/>
    <property type="project" value="InterPro"/>
</dbReference>
<evidence type="ECO:0000256" key="10">
    <source>
        <dbReference type="ARBA" id="ARBA00046225"/>
    </source>
</evidence>
<keyword evidence="7 11" id="KW-1133">Transmembrane helix</keyword>
<protein>
    <recommendedName>
        <fullName evidence="12">G-protein coupled receptors family 1 profile domain-containing protein</fullName>
    </recommendedName>
</protein>
<organism evidence="13 14">
    <name type="scientific">Blomia tropicalis</name>
    <name type="common">Mite</name>
    <dbReference type="NCBI Taxonomy" id="40697"/>
    <lineage>
        <taxon>Eukaryota</taxon>
        <taxon>Metazoa</taxon>
        <taxon>Ecdysozoa</taxon>
        <taxon>Arthropoda</taxon>
        <taxon>Chelicerata</taxon>
        <taxon>Arachnida</taxon>
        <taxon>Acari</taxon>
        <taxon>Acariformes</taxon>
        <taxon>Sarcoptiformes</taxon>
        <taxon>Astigmata</taxon>
        <taxon>Glycyphagoidea</taxon>
        <taxon>Echimyopodidae</taxon>
        <taxon>Blomia</taxon>
    </lineage>
</organism>
<evidence type="ECO:0000256" key="8">
    <source>
        <dbReference type="ARBA" id="ARBA00023065"/>
    </source>
</evidence>
<name>A0A9Q0MB85_BLOTA</name>
<sequence length="923" mass="105645">MGRHGDIVVPRREEKEDVPLLIDAMEHVHNLVTASLPIKMSSTTTTNVHQMNRTEIIVQDRTISSNLSDIPHPIDLMSNWYDAMLPLKDSFDTSSSSSSSLSSIVTGHDHHHHHHLHGSTSSIWLTTHLADSDIPYWSELNQTIVCLLSIALLFNLFLCISMFMRYSNRTRTHLMMENVFVSNLLMIILSLPFEVAHHFTGQTNLPYIGSIGQLLCRIVPSLQLIVEFVTAASITILAVDKCQSIGVKHNYRITNVFSVGLLSKLIWLIAILLSIPNMMYGETSSLVSDSGRWSTTMCRVDLSPLVTSSRSPIATIVHPCVLLLYVSILYVGPLMIIIVSHCKTYLYIFHNSHHHSHAHDLQKRIRTSDREAVRMLSVVATTFTITWLPLHVVQVVSQMAGMLIDSNMTDQQTRFWSMCYMVTRLIALLSLCLTPILFVTFNRSAGEQLIEHLYTIVVCEGHKSEGAVAATSILHQKANEIRQRPITWQSYHKSQMISDNDFKFITAFEAVQPENRAEFLQNNGPQTAATFFSLLSSLSKDQTTQYVLCLIDEMFLEQKNRVDIFNNYCETNKLSLFQSFSALLHRDDAFIQNMTALLIAKCACWSTNYRMSGNDLNIYLSWLIEQLKKQGNDYIQTTARCLQLMLRIDDYRDSFVHLDGLVAVFSALETRTNFQIQYQLIFCVWICTFDYDLTLRMNRYNAVPKLADILSESIKEKVIRMILATFRNLIEKPAEDEPEIARENAITMVQCKVLKHLEILQQSGQKFDDPDIKEDIEFLYDKLQASVQDLSSYDEYSTEIRSGRLEWSPVHTSEKFWRENAARLNEKNYELLKILVRLLEASRDPLVLSVAAHDLGEYVRHYPRGKVVAENLGGKQLVMLLLTHEDPNVRYEALLCVQKLMVQNWEYLGKQLEKDTKKEVSVK</sequence>
<dbReference type="AlphaFoldDB" id="A0A9Q0MB85"/>
<evidence type="ECO:0000256" key="6">
    <source>
        <dbReference type="ARBA" id="ARBA00022781"/>
    </source>
</evidence>
<comment type="caution">
    <text evidence="13">The sequence shown here is derived from an EMBL/GenBank/DDBJ whole genome shotgun (WGS) entry which is preliminary data.</text>
</comment>
<keyword evidence="5 11" id="KW-0812">Transmembrane</keyword>
<evidence type="ECO:0000256" key="11">
    <source>
        <dbReference type="SAM" id="Phobius"/>
    </source>
</evidence>
<dbReference type="Pfam" id="PF00001">
    <property type="entry name" value="7tm_1"/>
    <property type="match status" value="1"/>
</dbReference>
<dbReference type="EMBL" id="JAPWDV010000001">
    <property type="protein sequence ID" value="KAJ6222367.1"/>
    <property type="molecule type" value="Genomic_DNA"/>
</dbReference>
<accession>A0A9Q0MB85</accession>
<evidence type="ECO:0000256" key="9">
    <source>
        <dbReference type="ARBA" id="ARBA00023136"/>
    </source>
</evidence>
<dbReference type="InterPro" id="IPR000276">
    <property type="entry name" value="GPCR_Rhodpsn"/>
</dbReference>
<dbReference type="InterPro" id="IPR016024">
    <property type="entry name" value="ARM-type_fold"/>
</dbReference>
<dbReference type="GO" id="GO:0046961">
    <property type="term" value="F:proton-transporting ATPase activity, rotational mechanism"/>
    <property type="evidence" value="ECO:0007669"/>
    <property type="project" value="InterPro"/>
</dbReference>
<keyword evidence="8" id="KW-0406">Ion transport</keyword>
<evidence type="ECO:0000313" key="13">
    <source>
        <dbReference type="EMBL" id="KAJ6222367.1"/>
    </source>
</evidence>
<dbReference type="Pfam" id="PF03224">
    <property type="entry name" value="V-ATPase_H_N"/>
    <property type="match status" value="1"/>
</dbReference>
<dbReference type="InterPro" id="IPR011987">
    <property type="entry name" value="ATPase_V1-cplx_hsu_C"/>
</dbReference>
<dbReference type="Gene3D" id="1.20.1070.10">
    <property type="entry name" value="Rhodopsin 7-helix transmembrane proteins"/>
    <property type="match status" value="1"/>
</dbReference>
<dbReference type="SUPFAM" id="SSF48371">
    <property type="entry name" value="ARM repeat"/>
    <property type="match status" value="1"/>
</dbReference>
<dbReference type="InterPro" id="IPR017452">
    <property type="entry name" value="GPCR_Rhodpsn_7TM"/>
</dbReference>